<dbReference type="AlphaFoldDB" id="A0A0D0AT73"/>
<feature type="region of interest" description="Disordered" evidence="1">
    <location>
        <begin position="1"/>
        <end position="29"/>
    </location>
</feature>
<evidence type="ECO:0000313" key="2">
    <source>
        <dbReference type="EMBL" id="KIK53640.1"/>
    </source>
</evidence>
<gene>
    <name evidence="2" type="ORF">GYMLUDRAFT_250225</name>
</gene>
<proteinExistence type="predicted"/>
<sequence length="111" mass="12958">MDSPEDHLEDHLKVEEDHPEENHQEGAEDHLVIGEQWMLIGMIIRVGWQYRDLMEKEDRMNKEAKIDIQKPDPFTGLNKTKIFKAKHTIYEDDQDKIAFAVTYLTDAAAAH</sequence>
<evidence type="ECO:0000313" key="3">
    <source>
        <dbReference type="Proteomes" id="UP000053593"/>
    </source>
</evidence>
<protein>
    <submittedName>
        <fullName evidence="2">Uncharacterized protein</fullName>
    </submittedName>
</protein>
<evidence type="ECO:0000256" key="1">
    <source>
        <dbReference type="SAM" id="MobiDB-lite"/>
    </source>
</evidence>
<dbReference type="EMBL" id="KN834826">
    <property type="protein sequence ID" value="KIK53640.1"/>
    <property type="molecule type" value="Genomic_DNA"/>
</dbReference>
<organism evidence="2 3">
    <name type="scientific">Collybiopsis luxurians FD-317 M1</name>
    <dbReference type="NCBI Taxonomy" id="944289"/>
    <lineage>
        <taxon>Eukaryota</taxon>
        <taxon>Fungi</taxon>
        <taxon>Dikarya</taxon>
        <taxon>Basidiomycota</taxon>
        <taxon>Agaricomycotina</taxon>
        <taxon>Agaricomycetes</taxon>
        <taxon>Agaricomycetidae</taxon>
        <taxon>Agaricales</taxon>
        <taxon>Marasmiineae</taxon>
        <taxon>Omphalotaceae</taxon>
        <taxon>Collybiopsis</taxon>
        <taxon>Collybiopsis luxurians</taxon>
    </lineage>
</organism>
<name>A0A0D0AT73_9AGAR</name>
<dbReference type="HOGENOM" id="CLU_2158716_0_0_1"/>
<accession>A0A0D0AT73</accession>
<keyword evidence="3" id="KW-1185">Reference proteome</keyword>
<dbReference type="Proteomes" id="UP000053593">
    <property type="component" value="Unassembled WGS sequence"/>
</dbReference>
<reference evidence="2 3" key="1">
    <citation type="submission" date="2014-04" db="EMBL/GenBank/DDBJ databases">
        <title>Evolutionary Origins and Diversification of the Mycorrhizal Mutualists.</title>
        <authorList>
            <consortium name="DOE Joint Genome Institute"/>
            <consortium name="Mycorrhizal Genomics Consortium"/>
            <person name="Kohler A."/>
            <person name="Kuo A."/>
            <person name="Nagy L.G."/>
            <person name="Floudas D."/>
            <person name="Copeland A."/>
            <person name="Barry K.W."/>
            <person name="Cichocki N."/>
            <person name="Veneault-Fourrey C."/>
            <person name="LaButti K."/>
            <person name="Lindquist E.A."/>
            <person name="Lipzen A."/>
            <person name="Lundell T."/>
            <person name="Morin E."/>
            <person name="Murat C."/>
            <person name="Riley R."/>
            <person name="Ohm R."/>
            <person name="Sun H."/>
            <person name="Tunlid A."/>
            <person name="Henrissat B."/>
            <person name="Grigoriev I.V."/>
            <person name="Hibbett D.S."/>
            <person name="Martin F."/>
        </authorList>
    </citation>
    <scope>NUCLEOTIDE SEQUENCE [LARGE SCALE GENOMIC DNA]</scope>
    <source>
        <strain evidence="2 3">FD-317 M1</strain>
    </source>
</reference>